<evidence type="ECO:0000313" key="1">
    <source>
        <dbReference type="EMBL" id="CAB4631179.1"/>
    </source>
</evidence>
<sequence length="72" mass="7493">MRMYDALRCPGASRGGDHEGIASVDLTAVETLFGAISLDEASGGERSDEGGSGCIRKARVEGHGRVAAFPDR</sequence>
<protein>
    <submittedName>
        <fullName evidence="1">Unannotated protein</fullName>
    </submittedName>
</protein>
<dbReference type="AlphaFoldDB" id="A0A6J6J4Y7"/>
<accession>A0A6J6J4Y7</accession>
<gene>
    <name evidence="1" type="ORF">UFOPK2000_00728</name>
</gene>
<name>A0A6J6J4Y7_9ZZZZ</name>
<organism evidence="1">
    <name type="scientific">freshwater metagenome</name>
    <dbReference type="NCBI Taxonomy" id="449393"/>
    <lineage>
        <taxon>unclassified sequences</taxon>
        <taxon>metagenomes</taxon>
        <taxon>ecological metagenomes</taxon>
    </lineage>
</organism>
<dbReference type="EMBL" id="CAEZVK010000065">
    <property type="protein sequence ID" value="CAB4631179.1"/>
    <property type="molecule type" value="Genomic_DNA"/>
</dbReference>
<proteinExistence type="predicted"/>
<reference evidence="1" key="1">
    <citation type="submission" date="2020-05" db="EMBL/GenBank/DDBJ databases">
        <authorList>
            <person name="Chiriac C."/>
            <person name="Salcher M."/>
            <person name="Ghai R."/>
            <person name="Kavagutti S V."/>
        </authorList>
    </citation>
    <scope>NUCLEOTIDE SEQUENCE</scope>
</reference>